<dbReference type="PANTHER" id="PTHR34229">
    <property type="entry name" value="METAL TRANSPORT PROTEIN HI_1621-RELATED"/>
    <property type="match status" value="1"/>
</dbReference>
<evidence type="ECO:0000256" key="1">
    <source>
        <dbReference type="ARBA" id="ARBA00004651"/>
    </source>
</evidence>
<evidence type="ECO:0000256" key="5">
    <source>
        <dbReference type="ARBA" id="ARBA00022989"/>
    </source>
</evidence>
<dbReference type="EMBL" id="CP019082">
    <property type="protein sequence ID" value="APW60724.1"/>
    <property type="molecule type" value="Genomic_DNA"/>
</dbReference>
<keyword evidence="6 7" id="KW-0472">Membrane</keyword>
<keyword evidence="10" id="KW-1185">Reference proteome</keyword>
<keyword evidence="3" id="KW-1003">Cell membrane</keyword>
<dbReference type="Proteomes" id="UP000186309">
    <property type="component" value="Chromosome"/>
</dbReference>
<dbReference type="PANTHER" id="PTHR34229:SF1">
    <property type="entry name" value="METAL TRANSPORT PROTEIN HI_1621-RELATED"/>
    <property type="match status" value="1"/>
</dbReference>
<feature type="transmembrane region" description="Helical" evidence="7">
    <location>
        <begin position="110"/>
        <end position="128"/>
    </location>
</feature>
<evidence type="ECO:0000256" key="7">
    <source>
        <dbReference type="SAM" id="Phobius"/>
    </source>
</evidence>
<dbReference type="GO" id="GO:0005886">
    <property type="term" value="C:plasma membrane"/>
    <property type="evidence" value="ECO:0007669"/>
    <property type="project" value="UniProtKB-SubCell"/>
</dbReference>
<accession>A0A1U7CP61</accession>
<dbReference type="Pfam" id="PF01891">
    <property type="entry name" value="CbiM"/>
    <property type="match status" value="1"/>
</dbReference>
<organism evidence="9 10">
    <name type="scientific">Paludisphaera borealis</name>
    <dbReference type="NCBI Taxonomy" id="1387353"/>
    <lineage>
        <taxon>Bacteria</taxon>
        <taxon>Pseudomonadati</taxon>
        <taxon>Planctomycetota</taxon>
        <taxon>Planctomycetia</taxon>
        <taxon>Isosphaerales</taxon>
        <taxon>Isosphaeraceae</taxon>
        <taxon>Paludisphaera</taxon>
    </lineage>
</organism>
<feature type="transmembrane region" description="Helical" evidence="7">
    <location>
        <begin position="176"/>
        <end position="200"/>
    </location>
</feature>
<evidence type="ECO:0000256" key="3">
    <source>
        <dbReference type="ARBA" id="ARBA00022475"/>
    </source>
</evidence>
<evidence type="ECO:0000259" key="8">
    <source>
        <dbReference type="Pfam" id="PF13190"/>
    </source>
</evidence>
<dbReference type="STRING" id="1387353.BSF38_02212"/>
<feature type="transmembrane region" description="Helical" evidence="7">
    <location>
        <begin position="12"/>
        <end position="30"/>
    </location>
</feature>
<dbReference type="InterPro" id="IPR025937">
    <property type="entry name" value="PDGLE_dom"/>
</dbReference>
<keyword evidence="5 7" id="KW-1133">Transmembrane helix</keyword>
<dbReference type="AlphaFoldDB" id="A0A1U7CP61"/>
<proteinExistence type="predicted"/>
<reference evidence="10" key="1">
    <citation type="submission" date="2016-12" db="EMBL/GenBank/DDBJ databases">
        <title>Comparative genomics of four Isosphaeraceae planctomycetes: a common pool of plasmids and glycoside hydrolase genes.</title>
        <authorList>
            <person name="Ivanova A."/>
        </authorList>
    </citation>
    <scope>NUCLEOTIDE SEQUENCE [LARGE SCALE GENOMIC DNA]</scope>
    <source>
        <strain evidence="10">PX4</strain>
    </source>
</reference>
<feature type="transmembrane region" description="Helical" evidence="7">
    <location>
        <begin position="42"/>
        <end position="60"/>
    </location>
</feature>
<gene>
    <name evidence="9" type="primary">nikMN</name>
    <name evidence="9" type="ORF">BSF38_02212</name>
</gene>
<evidence type="ECO:0000256" key="6">
    <source>
        <dbReference type="ARBA" id="ARBA00023136"/>
    </source>
</evidence>
<feature type="transmembrane region" description="Helical" evidence="7">
    <location>
        <begin position="140"/>
        <end position="164"/>
    </location>
</feature>
<dbReference type="OrthoDB" id="5395048at2"/>
<name>A0A1U7CP61_9BACT</name>
<evidence type="ECO:0000256" key="4">
    <source>
        <dbReference type="ARBA" id="ARBA00022692"/>
    </source>
</evidence>
<dbReference type="GO" id="GO:0000041">
    <property type="term" value="P:transition metal ion transport"/>
    <property type="evidence" value="ECO:0007669"/>
    <property type="project" value="InterPro"/>
</dbReference>
<dbReference type="Pfam" id="PF13190">
    <property type="entry name" value="PDGLE"/>
    <property type="match status" value="1"/>
</dbReference>
<evidence type="ECO:0000313" key="10">
    <source>
        <dbReference type="Proteomes" id="UP000186309"/>
    </source>
</evidence>
<protein>
    <submittedName>
        <fullName evidence="9">Fused nickel transport protein NikMN</fullName>
    </submittedName>
</protein>
<feature type="domain" description="PDGLE" evidence="8">
    <location>
        <begin position="231"/>
        <end position="323"/>
    </location>
</feature>
<feature type="transmembrane region" description="Helical" evidence="7">
    <location>
        <begin position="226"/>
        <end position="245"/>
    </location>
</feature>
<feature type="transmembrane region" description="Helical" evidence="7">
    <location>
        <begin position="72"/>
        <end position="98"/>
    </location>
</feature>
<keyword evidence="4 7" id="KW-0812">Transmembrane</keyword>
<evidence type="ECO:0000256" key="2">
    <source>
        <dbReference type="ARBA" id="ARBA00022448"/>
    </source>
</evidence>
<dbReference type="Gene3D" id="1.10.1760.20">
    <property type="match status" value="1"/>
</dbReference>
<comment type="subcellular location">
    <subcellularLocation>
        <location evidence="1">Cell membrane</location>
        <topology evidence="1">Multi-pass membrane protein</topology>
    </subcellularLocation>
</comment>
<feature type="transmembrane region" description="Helical" evidence="7">
    <location>
        <begin position="298"/>
        <end position="319"/>
    </location>
</feature>
<dbReference type="KEGG" id="pbor:BSF38_02212"/>
<sequence>MHIPDVLIDGRVAIATTALGAAGLAYGLRVVERRHGARTTSLMGMMAAFVFAAQMVNFPVGPGVSGHLLGGVLSAVILGPWAGAVVIAAVLIVQCLLFQDGGLTALGANFINMGLVGAVGGYAVYAPIRRAIGGRRGVLIGSMIAAWFSVLLAAGAFTIELAILGGKHDFFRILSWMALVHAVIGVGEALITGLVVRFVLLTRPDLIDDEPGSDGLDEPTGRWLPGWLSTTLAGVGIALGVAVFLSPFASEAPDGLEYVGGKLGFLPEDDAPPMLAAPMPDYQLPVSVPVLGLDHVKLATALAGLTGTLAVFAFAWLLARVFSREGPPPGKVEFDGA</sequence>
<evidence type="ECO:0000313" key="9">
    <source>
        <dbReference type="EMBL" id="APW60724.1"/>
    </source>
</evidence>
<dbReference type="InterPro" id="IPR002751">
    <property type="entry name" value="CbiM/NikMN"/>
</dbReference>
<keyword evidence="2" id="KW-0813">Transport</keyword>